<organism evidence="1 2">
    <name type="scientific">Mesobacillus foraminis</name>
    <dbReference type="NCBI Taxonomy" id="279826"/>
    <lineage>
        <taxon>Bacteria</taxon>
        <taxon>Bacillati</taxon>
        <taxon>Bacillota</taxon>
        <taxon>Bacilli</taxon>
        <taxon>Bacillales</taxon>
        <taxon>Bacillaceae</taxon>
        <taxon>Mesobacillus</taxon>
    </lineage>
</organism>
<name>A0A4R2BEV3_9BACI</name>
<sequence length="133" mass="15193">MGMHIEKVFYLENPEAGIKKFATESQIRVENIVKDVFGVATIGDLPMMIKYNKKFQGSVCDVNQIKPSEITVDLIFRVATKNDLLPLKIHYQQLKEHNNQDADTPPFNTVIQLGDGIFQWDDSTNSYIKMESN</sequence>
<evidence type="ECO:0000313" key="1">
    <source>
        <dbReference type="EMBL" id="TCN24832.1"/>
    </source>
</evidence>
<keyword evidence="2" id="KW-1185">Reference proteome</keyword>
<reference evidence="1 2" key="1">
    <citation type="journal article" date="2015" name="Stand. Genomic Sci.">
        <title>Genomic Encyclopedia of Bacterial and Archaeal Type Strains, Phase III: the genomes of soil and plant-associated and newly described type strains.</title>
        <authorList>
            <person name="Whitman W.B."/>
            <person name="Woyke T."/>
            <person name="Klenk H.P."/>
            <person name="Zhou Y."/>
            <person name="Lilburn T.G."/>
            <person name="Beck B.J."/>
            <person name="De Vos P."/>
            <person name="Vandamme P."/>
            <person name="Eisen J.A."/>
            <person name="Garrity G."/>
            <person name="Hugenholtz P."/>
            <person name="Kyrpides N.C."/>
        </authorList>
    </citation>
    <scope>NUCLEOTIDE SEQUENCE [LARGE SCALE GENOMIC DNA]</scope>
    <source>
        <strain evidence="1 2">CV53</strain>
    </source>
</reference>
<evidence type="ECO:0000313" key="2">
    <source>
        <dbReference type="Proteomes" id="UP000295689"/>
    </source>
</evidence>
<accession>A0A4R2BEV3</accession>
<protein>
    <submittedName>
        <fullName evidence="1">Uncharacterized protein</fullName>
    </submittedName>
</protein>
<dbReference type="AlphaFoldDB" id="A0A4R2BEV3"/>
<comment type="caution">
    <text evidence="1">The sequence shown here is derived from an EMBL/GenBank/DDBJ whole genome shotgun (WGS) entry which is preliminary data.</text>
</comment>
<dbReference type="RefSeq" id="WP_132005960.1">
    <property type="nucleotide sequence ID" value="NZ_JABUHM010000004.1"/>
</dbReference>
<dbReference type="EMBL" id="SLVV01000006">
    <property type="protein sequence ID" value="TCN24832.1"/>
    <property type="molecule type" value="Genomic_DNA"/>
</dbReference>
<dbReference type="Proteomes" id="UP000295689">
    <property type="component" value="Unassembled WGS sequence"/>
</dbReference>
<gene>
    <name evidence="1" type="ORF">EV146_10631</name>
</gene>
<proteinExistence type="predicted"/>